<keyword evidence="3" id="KW-1185">Reference proteome</keyword>
<protein>
    <submittedName>
        <fullName evidence="2">ADP-ribosylglycohydrolase family protein</fullName>
    </submittedName>
</protein>
<gene>
    <name evidence="2" type="ORF">ACFY05_35765</name>
</gene>
<evidence type="ECO:0000313" key="3">
    <source>
        <dbReference type="Proteomes" id="UP001602119"/>
    </source>
</evidence>
<feature type="compositionally biased region" description="Low complexity" evidence="1">
    <location>
        <begin position="358"/>
        <end position="367"/>
    </location>
</feature>
<dbReference type="InterPro" id="IPR036705">
    <property type="entry name" value="Ribosyl_crysJ1_sf"/>
</dbReference>
<dbReference type="Pfam" id="PF03747">
    <property type="entry name" value="ADP_ribosyl_GH"/>
    <property type="match status" value="1"/>
</dbReference>
<feature type="compositionally biased region" description="Polar residues" evidence="1">
    <location>
        <begin position="376"/>
        <end position="388"/>
    </location>
</feature>
<sequence length="388" mass="38887">MSSGGGGATPPPEEDRILGAFAGLAIGDAAGWPAARHRSLRLAPWSRRLHRELDAFAEERQVTTLPVPFALNQPVEPLALGPSDDAEWLAWTASTIHENRAEAFGRLAQREDLRARISVWSALDNLAAGLGPPASGHDNPHFFDDAAAVRAVAFGAAGMDPVADAEVTNSGDGVLGAVAVATAVGALVRGAPMREAVDVAVAALPEDTAIGHAARTAVAVAREHGDPFSAVPALDAALLDHVYSYGVTAAETVPIALALADAAMSAAGSPGSIGSAASGAAFGAAVSAAACLASVADSAPALTGALAGAYAGYEALPRAWREAARPLAGCCLPELAGTDLLDVARTLASGGPKRSGPAQDATAQDATRQGDGAQSGLRQNGSTQRGTA</sequence>
<dbReference type="InterPro" id="IPR005502">
    <property type="entry name" value="Ribosyl_crysJ1"/>
</dbReference>
<reference evidence="2 3" key="1">
    <citation type="submission" date="2024-10" db="EMBL/GenBank/DDBJ databases">
        <title>The Natural Products Discovery Center: Release of the First 8490 Sequenced Strains for Exploring Actinobacteria Biosynthetic Diversity.</title>
        <authorList>
            <person name="Kalkreuter E."/>
            <person name="Kautsar S.A."/>
            <person name="Yang D."/>
            <person name="Bader C.D."/>
            <person name="Teijaro C.N."/>
            <person name="Fluegel L."/>
            <person name="Davis C.M."/>
            <person name="Simpson J.R."/>
            <person name="Lauterbach L."/>
            <person name="Steele A.D."/>
            <person name="Gui C."/>
            <person name="Meng S."/>
            <person name="Li G."/>
            <person name="Viehrig K."/>
            <person name="Ye F."/>
            <person name="Su P."/>
            <person name="Kiefer A.F."/>
            <person name="Nichols A."/>
            <person name="Cepeda A.J."/>
            <person name="Yan W."/>
            <person name="Fan B."/>
            <person name="Jiang Y."/>
            <person name="Adhikari A."/>
            <person name="Zheng C.-J."/>
            <person name="Schuster L."/>
            <person name="Cowan T.M."/>
            <person name="Smanski M.J."/>
            <person name="Chevrette M.G."/>
            <person name="De Carvalho L.P.S."/>
            <person name="Shen B."/>
        </authorList>
    </citation>
    <scope>NUCLEOTIDE SEQUENCE [LARGE SCALE GENOMIC DNA]</scope>
    <source>
        <strain evidence="2 3">NPDC001281</strain>
    </source>
</reference>
<evidence type="ECO:0000313" key="2">
    <source>
        <dbReference type="EMBL" id="MFF4778198.1"/>
    </source>
</evidence>
<proteinExistence type="predicted"/>
<organism evidence="2 3">
    <name type="scientific">Microtetraspora fusca</name>
    <dbReference type="NCBI Taxonomy" id="1997"/>
    <lineage>
        <taxon>Bacteria</taxon>
        <taxon>Bacillati</taxon>
        <taxon>Actinomycetota</taxon>
        <taxon>Actinomycetes</taxon>
        <taxon>Streptosporangiales</taxon>
        <taxon>Streptosporangiaceae</taxon>
        <taxon>Microtetraspora</taxon>
    </lineage>
</organism>
<dbReference type="RefSeq" id="WP_387346743.1">
    <property type="nucleotide sequence ID" value="NZ_JBIAXI010000029.1"/>
</dbReference>
<comment type="caution">
    <text evidence="2">The sequence shown here is derived from an EMBL/GenBank/DDBJ whole genome shotgun (WGS) entry which is preliminary data.</text>
</comment>
<evidence type="ECO:0000256" key="1">
    <source>
        <dbReference type="SAM" id="MobiDB-lite"/>
    </source>
</evidence>
<dbReference type="SUPFAM" id="SSF101478">
    <property type="entry name" value="ADP-ribosylglycohydrolase"/>
    <property type="match status" value="1"/>
</dbReference>
<dbReference type="Gene3D" id="1.10.4080.10">
    <property type="entry name" value="ADP-ribosylation/Crystallin J1"/>
    <property type="match status" value="1"/>
</dbReference>
<accession>A0ABW6VGS9</accession>
<feature type="region of interest" description="Disordered" evidence="1">
    <location>
        <begin position="347"/>
        <end position="388"/>
    </location>
</feature>
<dbReference type="Proteomes" id="UP001602119">
    <property type="component" value="Unassembled WGS sequence"/>
</dbReference>
<name>A0ABW6VGS9_MICFU</name>
<dbReference type="EMBL" id="JBIAXI010000029">
    <property type="protein sequence ID" value="MFF4778198.1"/>
    <property type="molecule type" value="Genomic_DNA"/>
</dbReference>